<keyword evidence="9" id="KW-1185">Reference proteome</keyword>
<sequence>MDGNLVLKSWKSNDNPAEGEFKFQLEDNQYTIKRKMSITYWKSGVSGDFMSDDILPIVSSLLSNSDRSDNSGSCQRTTPLCSNGVPNILNFRRLKVNKVRKPDKNFEVSSENDCKDEYLNDCYCQGYSNETSQFRGVTGNTACWIWSDDLNNIQFEVTNGGREIHLRVQPNISAEANQTKPDGGPHSINNQFNQWPLAFAVIVASALALAFTAWRLWQEDKVLDMMDRKLSAGSKTKTNEILKCINVGLLCVQEDPDDRPTMSDVITMLSSVSATLSTPKRPAFIVSRGFNYMASSSSSKAETNNEITITLEGR</sequence>
<dbReference type="CDD" id="cd01098">
    <property type="entry name" value="PAN_AP_plant"/>
    <property type="match status" value="1"/>
</dbReference>
<keyword evidence="2" id="KW-0808">Transferase</keyword>
<keyword evidence="6" id="KW-0812">Transmembrane</keyword>
<keyword evidence="6" id="KW-1133">Transmembrane helix</keyword>
<accession>A0ABQ8IK31</accession>
<proteinExistence type="predicted"/>
<dbReference type="SUPFAM" id="SSF56112">
    <property type="entry name" value="Protein kinase-like (PK-like)"/>
    <property type="match status" value="1"/>
</dbReference>
<dbReference type="Gene3D" id="1.10.510.10">
    <property type="entry name" value="Transferase(Phosphotransferase) domain 1"/>
    <property type="match status" value="1"/>
</dbReference>
<evidence type="ECO:0000313" key="8">
    <source>
        <dbReference type="EMBL" id="KAH7576824.1"/>
    </source>
</evidence>
<dbReference type="InterPro" id="IPR011009">
    <property type="entry name" value="Kinase-like_dom_sf"/>
</dbReference>
<organism evidence="8 9">
    <name type="scientific">Xanthoceras sorbifolium</name>
    <dbReference type="NCBI Taxonomy" id="99658"/>
    <lineage>
        <taxon>Eukaryota</taxon>
        <taxon>Viridiplantae</taxon>
        <taxon>Streptophyta</taxon>
        <taxon>Embryophyta</taxon>
        <taxon>Tracheophyta</taxon>
        <taxon>Spermatophyta</taxon>
        <taxon>Magnoliopsida</taxon>
        <taxon>eudicotyledons</taxon>
        <taxon>Gunneridae</taxon>
        <taxon>Pentapetalae</taxon>
        <taxon>rosids</taxon>
        <taxon>malvids</taxon>
        <taxon>Sapindales</taxon>
        <taxon>Sapindaceae</taxon>
        <taxon>Xanthoceroideae</taxon>
        <taxon>Xanthoceras</taxon>
    </lineage>
</organism>
<keyword evidence="4" id="KW-0418">Kinase</keyword>
<evidence type="ECO:0000256" key="5">
    <source>
        <dbReference type="ARBA" id="ARBA00022840"/>
    </source>
</evidence>
<dbReference type="InterPro" id="IPR003609">
    <property type="entry name" value="Pan_app"/>
</dbReference>
<name>A0ABQ8IK31_9ROSI</name>
<keyword evidence="5" id="KW-0067">ATP-binding</keyword>
<gene>
    <name evidence="8" type="ORF">JRO89_XS01G0157400</name>
</gene>
<evidence type="ECO:0000259" key="7">
    <source>
        <dbReference type="Pfam" id="PF08276"/>
    </source>
</evidence>
<dbReference type="EMBL" id="JAFEMO010000001">
    <property type="protein sequence ID" value="KAH7576824.1"/>
    <property type="molecule type" value="Genomic_DNA"/>
</dbReference>
<feature type="transmembrane region" description="Helical" evidence="6">
    <location>
        <begin position="195"/>
        <end position="217"/>
    </location>
</feature>
<evidence type="ECO:0000256" key="2">
    <source>
        <dbReference type="ARBA" id="ARBA00022679"/>
    </source>
</evidence>
<evidence type="ECO:0000256" key="1">
    <source>
        <dbReference type="ARBA" id="ARBA00022527"/>
    </source>
</evidence>
<dbReference type="PANTHER" id="PTHR27002:SF1111">
    <property type="entry name" value="NON-SPECIFIC SERINE_THREONINE PROTEIN KINASE"/>
    <property type="match status" value="1"/>
</dbReference>
<dbReference type="PANTHER" id="PTHR27002">
    <property type="entry name" value="RECEPTOR-LIKE SERINE/THREONINE-PROTEIN KINASE SD1-8"/>
    <property type="match status" value="1"/>
</dbReference>
<protein>
    <recommendedName>
        <fullName evidence="7">Apple domain-containing protein</fullName>
    </recommendedName>
</protein>
<evidence type="ECO:0000313" key="9">
    <source>
        <dbReference type="Proteomes" id="UP000827721"/>
    </source>
</evidence>
<keyword evidence="1" id="KW-0723">Serine/threonine-protein kinase</keyword>
<dbReference type="Proteomes" id="UP000827721">
    <property type="component" value="Unassembled WGS sequence"/>
</dbReference>
<evidence type="ECO:0000256" key="3">
    <source>
        <dbReference type="ARBA" id="ARBA00022741"/>
    </source>
</evidence>
<evidence type="ECO:0000256" key="6">
    <source>
        <dbReference type="SAM" id="Phobius"/>
    </source>
</evidence>
<comment type="caution">
    <text evidence="8">The sequence shown here is derived from an EMBL/GenBank/DDBJ whole genome shotgun (WGS) entry which is preliminary data.</text>
</comment>
<keyword evidence="3" id="KW-0547">Nucleotide-binding</keyword>
<evidence type="ECO:0000256" key="4">
    <source>
        <dbReference type="ARBA" id="ARBA00022777"/>
    </source>
</evidence>
<feature type="domain" description="Apple" evidence="7">
    <location>
        <begin position="94"/>
        <end position="153"/>
    </location>
</feature>
<reference evidence="8 9" key="1">
    <citation type="submission" date="2021-02" db="EMBL/GenBank/DDBJ databases">
        <title>Plant Genome Project.</title>
        <authorList>
            <person name="Zhang R.-G."/>
        </authorList>
    </citation>
    <scope>NUCLEOTIDE SEQUENCE [LARGE SCALE GENOMIC DNA]</scope>
    <source>
        <tissue evidence="8">Leaves</tissue>
    </source>
</reference>
<dbReference type="Pfam" id="PF08276">
    <property type="entry name" value="PAN_2"/>
    <property type="match status" value="1"/>
</dbReference>
<keyword evidence="6" id="KW-0472">Membrane</keyword>